<feature type="domain" description="Non-haem dioxygenase N-terminal" evidence="9">
    <location>
        <begin position="12"/>
        <end position="92"/>
    </location>
</feature>
<proteinExistence type="predicted"/>
<dbReference type="RefSeq" id="XP_010913592.1">
    <property type="nucleotide sequence ID" value="XM_010915290.3"/>
</dbReference>
<evidence type="ECO:0000256" key="2">
    <source>
        <dbReference type="ARBA" id="ARBA00022723"/>
    </source>
</evidence>
<evidence type="ECO:0000256" key="4">
    <source>
        <dbReference type="ARBA" id="ARBA00023004"/>
    </source>
</evidence>
<dbReference type="OrthoDB" id="288590at2759"/>
<dbReference type="SUPFAM" id="SSF51197">
    <property type="entry name" value="Clavaminate synthase-like"/>
    <property type="match status" value="1"/>
</dbReference>
<evidence type="ECO:0000313" key="11">
    <source>
        <dbReference type="RefSeq" id="XP_010913592.1"/>
    </source>
</evidence>
<evidence type="ECO:0000259" key="9">
    <source>
        <dbReference type="Pfam" id="PF14226"/>
    </source>
</evidence>
<organism evidence="10 11">
    <name type="scientific">Elaeis guineensis var. tenera</name>
    <name type="common">Oil palm</name>
    <dbReference type="NCBI Taxonomy" id="51953"/>
    <lineage>
        <taxon>Eukaryota</taxon>
        <taxon>Viridiplantae</taxon>
        <taxon>Streptophyta</taxon>
        <taxon>Embryophyta</taxon>
        <taxon>Tracheophyta</taxon>
        <taxon>Spermatophyta</taxon>
        <taxon>Magnoliopsida</taxon>
        <taxon>Liliopsida</taxon>
        <taxon>Arecaceae</taxon>
        <taxon>Arecoideae</taxon>
        <taxon>Cocoseae</taxon>
        <taxon>Elaeidinae</taxon>
        <taxon>Elaeis</taxon>
    </lineage>
</organism>
<sequence length="325" mass="36755">MGSGEKTQLLQIPKVDFRGLDPCNPGGDGWESVRVQAMRALESFGCLEAIYDGVSPELKEALFGRAMGELFALPLETKTQSASDKPYQGYIGQIPTMAYESLRVDGAPDLEKVEEFARLMWPQGNPNFCQTVCNFAKQVQKLEQIVERMVLQSLGVDKYWTSHTESLAYGVRLAEYGVPLDQETKIAMGSHLDPNMMTIICQHQVKGLEVQTKDGEWIVVEPFPNSFTVMIGEAFGAWTNGRLQPVHHRVRIQSNQKRHTALFGSRPKDGSMVQTLEELIDKEHPLLYKPYNYNDYLKFRFSTERERAEDPLRAFCGIERIGLDA</sequence>
<evidence type="ECO:0000256" key="5">
    <source>
        <dbReference type="ARBA" id="ARBA00054658"/>
    </source>
</evidence>
<dbReference type="PANTHER" id="PTHR47990">
    <property type="entry name" value="2-OXOGLUTARATE (2OG) AND FE(II)-DEPENDENT OXYGENASE SUPERFAMILY PROTEIN-RELATED"/>
    <property type="match status" value="1"/>
</dbReference>
<dbReference type="FunFam" id="2.60.120.330:FF:000017">
    <property type="entry name" value="2-oxoglutarate-dependent dioxygenase DAO"/>
    <property type="match status" value="1"/>
</dbReference>
<dbReference type="AlphaFoldDB" id="A0A6I9QQU1"/>
<keyword evidence="3" id="KW-0560">Oxidoreductase</keyword>
<feature type="domain" description="Isopenicillin N synthase-like Fe(2+) 2OG dioxygenase" evidence="8">
    <location>
        <begin position="177"/>
        <end position="259"/>
    </location>
</feature>
<evidence type="ECO:0000259" key="8">
    <source>
        <dbReference type="Pfam" id="PF03171"/>
    </source>
</evidence>
<keyword evidence="4" id="KW-0408">Iron</keyword>
<comment type="cofactor">
    <cofactor evidence="1">
        <name>L-ascorbate</name>
        <dbReference type="ChEBI" id="CHEBI:38290"/>
    </cofactor>
</comment>
<protein>
    <recommendedName>
        <fullName evidence="6">2-oxoglutarate-dependent dioxygenase DAO</fullName>
    </recommendedName>
    <alternativeName>
        <fullName evidence="7">Protein DIOXYGENASE FOR AUXIN OXIDATION</fullName>
    </alternativeName>
</protein>
<evidence type="ECO:0000313" key="10">
    <source>
        <dbReference type="Proteomes" id="UP000504607"/>
    </source>
</evidence>
<gene>
    <name evidence="11" type="primary">LOC105039213</name>
</gene>
<dbReference type="Pfam" id="PF03171">
    <property type="entry name" value="2OG-FeII_Oxy"/>
    <property type="match status" value="1"/>
</dbReference>
<dbReference type="KEGG" id="egu:105039213"/>
<keyword evidence="10" id="KW-1185">Reference proteome</keyword>
<keyword evidence="11" id="KW-0223">Dioxygenase</keyword>
<evidence type="ECO:0000256" key="6">
    <source>
        <dbReference type="ARBA" id="ARBA00074102"/>
    </source>
</evidence>
<dbReference type="InterPro" id="IPR027443">
    <property type="entry name" value="IPNS-like_sf"/>
</dbReference>
<dbReference type="Pfam" id="PF14226">
    <property type="entry name" value="DIOX_N"/>
    <property type="match status" value="1"/>
</dbReference>
<dbReference type="InterPro" id="IPR044861">
    <property type="entry name" value="IPNS-like_FE2OG_OXY"/>
</dbReference>
<evidence type="ECO:0000256" key="7">
    <source>
        <dbReference type="ARBA" id="ARBA00076740"/>
    </source>
</evidence>
<dbReference type="Proteomes" id="UP000504607">
    <property type="component" value="Chromosome 2"/>
</dbReference>
<evidence type="ECO:0000256" key="1">
    <source>
        <dbReference type="ARBA" id="ARBA00001961"/>
    </source>
</evidence>
<dbReference type="InterPro" id="IPR050231">
    <property type="entry name" value="Iron_ascorbate_oxido_reductase"/>
</dbReference>
<dbReference type="Gene3D" id="2.60.120.330">
    <property type="entry name" value="B-lactam Antibiotic, Isopenicillin N Synthase, Chain"/>
    <property type="match status" value="1"/>
</dbReference>
<accession>A0A6I9QQU1</accession>
<name>A0A6I9QQU1_ELAGV</name>
<dbReference type="InParanoid" id="A0A6I9QQU1"/>
<reference evidence="11" key="1">
    <citation type="submission" date="2025-08" db="UniProtKB">
        <authorList>
            <consortium name="RefSeq"/>
        </authorList>
    </citation>
    <scope>IDENTIFICATION</scope>
</reference>
<dbReference type="GeneID" id="105039213"/>
<dbReference type="FunCoup" id="A0A6I9QQU1">
    <property type="interactions" value="1217"/>
</dbReference>
<keyword evidence="2" id="KW-0479">Metal-binding</keyword>
<dbReference type="GO" id="GO:0051213">
    <property type="term" value="F:dioxygenase activity"/>
    <property type="evidence" value="ECO:0007669"/>
    <property type="project" value="UniProtKB-KW"/>
</dbReference>
<evidence type="ECO:0000256" key="3">
    <source>
        <dbReference type="ARBA" id="ARBA00023002"/>
    </source>
</evidence>
<dbReference type="GO" id="GO:0046872">
    <property type="term" value="F:metal ion binding"/>
    <property type="evidence" value="ECO:0007669"/>
    <property type="project" value="UniProtKB-KW"/>
</dbReference>
<comment type="function">
    <text evidence="5">2-oxoglutarate-dependent dioxygenase essential for auxin catabolism and maintenance of auxin homeostasis in reproductive organs. Catalyzes the irreversible oxidation of indole-3-acetic acid (IAA) to the biologically inactive 2-oxoindole-3-acetic acid (OxIAA).</text>
</comment>
<dbReference type="InterPro" id="IPR026992">
    <property type="entry name" value="DIOX_N"/>
</dbReference>